<dbReference type="Pfam" id="PF12741">
    <property type="entry name" value="SusD-like"/>
    <property type="match status" value="1"/>
</dbReference>
<sequence>MTTIKMSIMKIPAIALLIILMVGAVSCTGDFTEMNTPDHELTTDNVDINQLGNALAQAQYSGMMTWYQVSHNLYAAAWTQYTTILHPSFPSANLVDVGAWSDATFTGFYTNTSWGAAANQLKFVEDYTAENEMTLANAVAKLWRVQLYHRITDYWGPIIYSEFGNGETSVPYDAQEDIYKDFFTVLDEVRNVLEQHSGETVFAGNDLVYNGNVDQYLRWANSLRLRLALRIAYVEPGLAQQEAEKAIADGVIENNDNNALLMSTENNINKLSSITYHTEFGMSATMQSIMEGFEDPRLEEYWQPCCGRLQQFPQEETRYVGARNGLESSTRSLSMASELSYVDDKWLPISEGGTNEPDRLMEAAEVYFLRAEGALRGWDMGGTAESLYDQGIRASLNERTEATATEIDNYINSSNTPIAPTDKNGDPDQYNSPPVSDIPVDFDTGGSFERKLEQIITQKWLALYPMNDWEAWTERRRTGYPRGYAVRESQNTDVSETELVRRLMFVPAEYSNNQEATENAVGLLDGPDNNATRVWWDAKPLADYPVPTDPPN</sequence>
<name>A0A1M5GSA9_9BACT</name>
<dbReference type="EMBL" id="FQUS01000018">
    <property type="protein sequence ID" value="SHG06615.1"/>
    <property type="molecule type" value="Genomic_DNA"/>
</dbReference>
<gene>
    <name evidence="2" type="ORF">SAMN05443144_11819</name>
</gene>
<dbReference type="PROSITE" id="PS51257">
    <property type="entry name" value="PROKAR_LIPOPROTEIN"/>
    <property type="match status" value="1"/>
</dbReference>
<evidence type="ECO:0000256" key="1">
    <source>
        <dbReference type="SAM" id="MobiDB-lite"/>
    </source>
</evidence>
<accession>A0A1M5GSA9</accession>
<evidence type="ECO:0000313" key="3">
    <source>
        <dbReference type="Proteomes" id="UP000184041"/>
    </source>
</evidence>
<feature type="region of interest" description="Disordered" evidence="1">
    <location>
        <begin position="405"/>
        <end position="437"/>
    </location>
</feature>
<dbReference type="Proteomes" id="UP000184041">
    <property type="component" value="Unassembled WGS sequence"/>
</dbReference>
<dbReference type="InterPro" id="IPR011990">
    <property type="entry name" value="TPR-like_helical_dom_sf"/>
</dbReference>
<dbReference type="STRING" id="1194090.SAMN05443144_11819"/>
<keyword evidence="3" id="KW-1185">Reference proteome</keyword>
<keyword evidence="2" id="KW-0449">Lipoprotein</keyword>
<protein>
    <submittedName>
        <fullName evidence="2">Susd and RagB outer membrane lipoprotein</fullName>
    </submittedName>
</protein>
<dbReference type="RefSeq" id="WP_084088337.1">
    <property type="nucleotide sequence ID" value="NZ_FQUS01000018.1"/>
</dbReference>
<dbReference type="AlphaFoldDB" id="A0A1M5GSA9"/>
<dbReference type="OrthoDB" id="9766256at2"/>
<organism evidence="2 3">
    <name type="scientific">Fodinibius roseus</name>
    <dbReference type="NCBI Taxonomy" id="1194090"/>
    <lineage>
        <taxon>Bacteria</taxon>
        <taxon>Pseudomonadati</taxon>
        <taxon>Balneolota</taxon>
        <taxon>Balneolia</taxon>
        <taxon>Balneolales</taxon>
        <taxon>Balneolaceae</taxon>
        <taxon>Fodinibius</taxon>
    </lineage>
</organism>
<evidence type="ECO:0000313" key="2">
    <source>
        <dbReference type="EMBL" id="SHG06615.1"/>
    </source>
</evidence>
<reference evidence="2 3" key="1">
    <citation type="submission" date="2016-11" db="EMBL/GenBank/DDBJ databases">
        <authorList>
            <person name="Jaros S."/>
            <person name="Januszkiewicz K."/>
            <person name="Wedrychowicz H."/>
        </authorList>
    </citation>
    <scope>NUCLEOTIDE SEQUENCE [LARGE SCALE GENOMIC DNA]</scope>
    <source>
        <strain evidence="2 3">DSM 21986</strain>
    </source>
</reference>
<dbReference type="Gene3D" id="1.25.40.390">
    <property type="match status" value="1"/>
</dbReference>
<dbReference type="InterPro" id="IPR024302">
    <property type="entry name" value="SusD-like"/>
</dbReference>
<proteinExistence type="predicted"/>
<dbReference type="SUPFAM" id="SSF48452">
    <property type="entry name" value="TPR-like"/>
    <property type="match status" value="1"/>
</dbReference>